<keyword evidence="3" id="KW-0210">Decarboxylase</keyword>
<dbReference type="PANTHER" id="PTHR11999:SF70">
    <property type="entry name" value="MIP05841P"/>
    <property type="match status" value="1"/>
</dbReference>
<protein>
    <submittedName>
        <fullName evidence="9">Uncharacterized protein</fullName>
    </submittedName>
</protein>
<gene>
    <name evidence="9" type="ORF">PMAYCL1PPCAC_13274</name>
</gene>
<feature type="modified residue" description="N6-(pyridoxal phosphate)lysine" evidence="6">
    <location>
        <position position="143"/>
    </location>
</feature>
<comment type="cofactor">
    <cofactor evidence="1 6 7">
        <name>pyridoxal 5'-phosphate</name>
        <dbReference type="ChEBI" id="CHEBI:597326"/>
    </cofactor>
</comment>
<dbReference type="Pfam" id="PF00282">
    <property type="entry name" value="Pyridoxal_deC"/>
    <property type="match status" value="1"/>
</dbReference>
<dbReference type="PANTHER" id="PTHR11999">
    <property type="entry name" value="GROUP II PYRIDOXAL-5-PHOSPHATE DECARBOXYLASE"/>
    <property type="match status" value="1"/>
</dbReference>
<evidence type="ECO:0000256" key="8">
    <source>
        <dbReference type="SAM" id="MobiDB-lite"/>
    </source>
</evidence>
<dbReference type="InterPro" id="IPR015422">
    <property type="entry name" value="PyrdxlP-dep_Trfase_small"/>
</dbReference>
<sequence>MTESMKHMSKNYDKRAEIMSKLVTYGSYEAHSSFEKACKMACVRCRPVNVFEQDDWGLRRKTVEMEMEKDKQRGLIPFYLHVAIGTTSTATSDHLKELTPLKEMYKVWVHVDAAYAGSAWVVEKHRRNEGIDKVDSININLHKFFLTSTSLTIFWTTRQHEYKECFRVNPAYLKKKNGGLDLRDWGIPLSRRFKSLKVYMLLRIYGLKGMRAYINRITEMTDYMESFIVKLPNIRKFGKTNYGLFCVQYYEEGWNKEQVNAATYRLVEFMNASRKIVLTHTNVRGHDIMRVIVHFERTTMKDIDESVAIFKQLLEEFTKENVENSKLIKGDKSSTRYLSNLQQMDVGIVGSPNPTLSRTPTDVRSVMSGESLVGPRTAQSHLSVAQTAATQDSTLMSVAPRTDISSITTERLPSATPPPAAAAAAIIAAAAPPASSAPPPPAPIAVAPAPPGNKMPPLAPAFEDPSSKSGGTSSYNAPASAPPTAAQPPETKPVNETYLSPVLSAPEVTARSDTMTDKK</sequence>
<evidence type="ECO:0000313" key="9">
    <source>
        <dbReference type="EMBL" id="GMR43079.1"/>
    </source>
</evidence>
<dbReference type="EMBL" id="BTRK01000003">
    <property type="protein sequence ID" value="GMR43079.1"/>
    <property type="molecule type" value="Genomic_DNA"/>
</dbReference>
<dbReference type="InterPro" id="IPR002129">
    <property type="entry name" value="PyrdxlP-dep_de-COase"/>
</dbReference>
<keyword evidence="10" id="KW-1185">Reference proteome</keyword>
<dbReference type="GO" id="GO:0005737">
    <property type="term" value="C:cytoplasm"/>
    <property type="evidence" value="ECO:0007669"/>
    <property type="project" value="TreeGrafter"/>
</dbReference>
<evidence type="ECO:0000256" key="2">
    <source>
        <dbReference type="ARBA" id="ARBA00009533"/>
    </source>
</evidence>
<feature type="compositionally biased region" description="Low complexity" evidence="8">
    <location>
        <begin position="477"/>
        <end position="489"/>
    </location>
</feature>
<dbReference type="GO" id="GO:0019752">
    <property type="term" value="P:carboxylic acid metabolic process"/>
    <property type="evidence" value="ECO:0007669"/>
    <property type="project" value="InterPro"/>
</dbReference>
<dbReference type="SUPFAM" id="SSF53383">
    <property type="entry name" value="PLP-dependent transferases"/>
    <property type="match status" value="1"/>
</dbReference>
<dbReference type="GO" id="GO:0016831">
    <property type="term" value="F:carboxy-lyase activity"/>
    <property type="evidence" value="ECO:0007669"/>
    <property type="project" value="UniProtKB-KW"/>
</dbReference>
<evidence type="ECO:0000313" key="10">
    <source>
        <dbReference type="Proteomes" id="UP001328107"/>
    </source>
</evidence>
<comment type="caution">
    <text evidence="9">The sequence shown here is derived from an EMBL/GenBank/DDBJ whole genome shotgun (WGS) entry which is preliminary data.</text>
</comment>
<dbReference type="GO" id="GO:0030170">
    <property type="term" value="F:pyridoxal phosphate binding"/>
    <property type="evidence" value="ECO:0007669"/>
    <property type="project" value="InterPro"/>
</dbReference>
<keyword evidence="5 7" id="KW-0456">Lyase</keyword>
<name>A0AAN4ZPJ5_9BILA</name>
<feature type="compositionally biased region" description="Pro residues" evidence="8">
    <location>
        <begin position="435"/>
        <end position="459"/>
    </location>
</feature>
<dbReference type="Gene3D" id="3.40.640.10">
    <property type="entry name" value="Type I PLP-dependent aspartate aminotransferase-like (Major domain)"/>
    <property type="match status" value="1"/>
</dbReference>
<dbReference type="AlphaFoldDB" id="A0AAN4ZPJ5"/>
<dbReference type="InterPro" id="IPR010977">
    <property type="entry name" value="Aromatic_deC"/>
</dbReference>
<evidence type="ECO:0000256" key="3">
    <source>
        <dbReference type="ARBA" id="ARBA00022793"/>
    </source>
</evidence>
<evidence type="ECO:0000256" key="7">
    <source>
        <dbReference type="RuleBase" id="RU000382"/>
    </source>
</evidence>
<organism evidence="9 10">
    <name type="scientific">Pristionchus mayeri</name>
    <dbReference type="NCBI Taxonomy" id="1317129"/>
    <lineage>
        <taxon>Eukaryota</taxon>
        <taxon>Metazoa</taxon>
        <taxon>Ecdysozoa</taxon>
        <taxon>Nematoda</taxon>
        <taxon>Chromadorea</taxon>
        <taxon>Rhabditida</taxon>
        <taxon>Rhabditina</taxon>
        <taxon>Diplogasteromorpha</taxon>
        <taxon>Diplogasteroidea</taxon>
        <taxon>Neodiplogasteridae</taxon>
        <taxon>Pristionchus</taxon>
    </lineage>
</organism>
<reference evidence="10" key="1">
    <citation type="submission" date="2022-10" db="EMBL/GenBank/DDBJ databases">
        <title>Genome assembly of Pristionchus species.</title>
        <authorList>
            <person name="Yoshida K."/>
            <person name="Sommer R.J."/>
        </authorList>
    </citation>
    <scope>NUCLEOTIDE SEQUENCE [LARGE SCALE GENOMIC DNA]</scope>
    <source>
        <strain evidence="10">RS5460</strain>
    </source>
</reference>
<dbReference type="Proteomes" id="UP001328107">
    <property type="component" value="Unassembled WGS sequence"/>
</dbReference>
<feature type="compositionally biased region" description="Polar residues" evidence="8">
    <location>
        <begin position="467"/>
        <end position="476"/>
    </location>
</feature>
<evidence type="ECO:0000256" key="6">
    <source>
        <dbReference type="PIRSR" id="PIRSR602129-50"/>
    </source>
</evidence>
<dbReference type="InterPro" id="IPR015424">
    <property type="entry name" value="PyrdxlP-dep_Trfase"/>
</dbReference>
<comment type="similarity">
    <text evidence="2 7">Belongs to the group II decarboxylase family.</text>
</comment>
<evidence type="ECO:0000256" key="4">
    <source>
        <dbReference type="ARBA" id="ARBA00022898"/>
    </source>
</evidence>
<proteinExistence type="inferred from homology"/>
<dbReference type="Gene3D" id="3.90.1150.10">
    <property type="entry name" value="Aspartate Aminotransferase, domain 1"/>
    <property type="match status" value="1"/>
</dbReference>
<keyword evidence="4 6" id="KW-0663">Pyridoxal phosphate</keyword>
<accession>A0AAN4ZPJ5</accession>
<evidence type="ECO:0000256" key="5">
    <source>
        <dbReference type="ARBA" id="ARBA00023239"/>
    </source>
</evidence>
<evidence type="ECO:0000256" key="1">
    <source>
        <dbReference type="ARBA" id="ARBA00001933"/>
    </source>
</evidence>
<feature type="region of interest" description="Disordered" evidence="8">
    <location>
        <begin position="432"/>
        <end position="519"/>
    </location>
</feature>
<dbReference type="InterPro" id="IPR015421">
    <property type="entry name" value="PyrdxlP-dep_Trfase_major"/>
</dbReference>